<keyword evidence="2" id="KW-1185">Reference proteome</keyword>
<dbReference type="RefSeq" id="XP_001730543.1">
    <property type="nucleotide sequence ID" value="XM_001730491.1"/>
</dbReference>
<dbReference type="STRING" id="425265.A8Q393"/>
<reference evidence="1 2" key="1">
    <citation type="journal article" date="2007" name="Proc. Natl. Acad. Sci. U.S.A.">
        <title>Dandruff-associated Malassezia genomes reveal convergent and divergent virulence traits shared with plant and human fungal pathogens.</title>
        <authorList>
            <person name="Xu J."/>
            <person name="Saunders C.W."/>
            <person name="Hu P."/>
            <person name="Grant R.A."/>
            <person name="Boekhout T."/>
            <person name="Kuramae E.E."/>
            <person name="Kronstad J.W."/>
            <person name="Deangelis Y.M."/>
            <person name="Reeder N.L."/>
            <person name="Johnstone K.R."/>
            <person name="Leland M."/>
            <person name="Fieno A.M."/>
            <person name="Begley W.M."/>
            <person name="Sun Y."/>
            <person name="Lacey M.P."/>
            <person name="Chaudhary T."/>
            <person name="Keough T."/>
            <person name="Chu L."/>
            <person name="Sears R."/>
            <person name="Yuan B."/>
            <person name="Dawson T.L.Jr."/>
        </authorList>
    </citation>
    <scope>NUCLEOTIDE SEQUENCE [LARGE SCALE GENOMIC DNA]</scope>
    <source>
        <strain evidence="2">ATCC MYA-4612 / CBS 7966</strain>
    </source>
</reference>
<evidence type="ECO:0000313" key="2">
    <source>
        <dbReference type="Proteomes" id="UP000008837"/>
    </source>
</evidence>
<accession>A8Q393</accession>
<comment type="caution">
    <text evidence="1">The sequence shown here is derived from an EMBL/GenBank/DDBJ whole genome shotgun (WGS) entry which is preliminary data.</text>
</comment>
<evidence type="ECO:0000313" key="1">
    <source>
        <dbReference type="EMBL" id="EDP43329.1"/>
    </source>
</evidence>
<organism evidence="1 2">
    <name type="scientific">Malassezia globosa (strain ATCC MYA-4612 / CBS 7966)</name>
    <name type="common">Dandruff-associated fungus</name>
    <dbReference type="NCBI Taxonomy" id="425265"/>
    <lineage>
        <taxon>Eukaryota</taxon>
        <taxon>Fungi</taxon>
        <taxon>Dikarya</taxon>
        <taxon>Basidiomycota</taxon>
        <taxon>Ustilaginomycotina</taxon>
        <taxon>Malasseziomycetes</taxon>
        <taxon>Malasseziales</taxon>
        <taxon>Malasseziaceae</taxon>
        <taxon>Malassezia</taxon>
    </lineage>
</organism>
<sequence length="41" mass="4522">MSVDITPSRVGRPGPDPARVALFVAPITAYYYAKDNWLQGK</sequence>
<dbReference type="GeneID" id="5854850"/>
<proteinExistence type="predicted"/>
<dbReference type="AlphaFoldDB" id="A8Q393"/>
<dbReference type="EMBL" id="AAYY01000008">
    <property type="protein sequence ID" value="EDP43329.1"/>
    <property type="molecule type" value="Genomic_DNA"/>
</dbReference>
<dbReference type="VEuPathDB" id="FungiDB:MGL_2339"/>
<protein>
    <submittedName>
        <fullName evidence="1">Uncharacterized protein</fullName>
    </submittedName>
</protein>
<dbReference type="Proteomes" id="UP000008837">
    <property type="component" value="Unassembled WGS sequence"/>
</dbReference>
<gene>
    <name evidence="1" type="ORF">MGL_2339</name>
</gene>
<dbReference type="InParanoid" id="A8Q393"/>
<name>A8Q393_MALGO</name>
<dbReference type="KEGG" id="mgl:MGL_2339"/>
<dbReference type="OrthoDB" id="160405at2759"/>